<proteinExistence type="predicted"/>
<evidence type="ECO:0000313" key="2">
    <source>
        <dbReference type="Proteomes" id="UP000481872"/>
    </source>
</evidence>
<dbReference type="AlphaFoldDB" id="A0A6M0H4N5"/>
<dbReference type="EMBL" id="JAAGPU010000009">
    <property type="protein sequence ID" value="NEU04562.1"/>
    <property type="molecule type" value="Genomic_DNA"/>
</dbReference>
<dbReference type="InterPro" id="IPR001646">
    <property type="entry name" value="5peptide_repeat"/>
</dbReference>
<sequence length="191" mass="22273">MEFLDNDYYRKKFSNIKESKFLIEKNFEQCEFLNCDFLQGDFSCSTFEDCIFKECNLALINVDDTKFRNVTFEGCKIVGINFTKCDNFILDVKFFESLINSCNFSRLSLKKTSFKGSIIKECDFIEVNLQESDFTYTTLTKSVFLDCNLSKADFSYAKEYDINPQANKLKKAIFTVPDAAMLLKYFDIVIK</sequence>
<dbReference type="PANTHER" id="PTHR42999">
    <property type="entry name" value="ANTIBIOTIC RESISTANCE PROTEIN MCBG"/>
    <property type="match status" value="1"/>
</dbReference>
<dbReference type="RefSeq" id="WP_199869615.1">
    <property type="nucleotide sequence ID" value="NZ_JAAGPU010000009.1"/>
</dbReference>
<dbReference type="Pfam" id="PF00805">
    <property type="entry name" value="Pentapeptide"/>
    <property type="match status" value="1"/>
</dbReference>
<dbReference type="InterPro" id="IPR052949">
    <property type="entry name" value="PA_immunity-related"/>
</dbReference>
<name>A0A6M0H4N5_9CLOT</name>
<evidence type="ECO:0000313" key="1">
    <source>
        <dbReference type="EMBL" id="NEU04562.1"/>
    </source>
</evidence>
<comment type="caution">
    <text evidence="1">The sequence shown here is derived from an EMBL/GenBank/DDBJ whole genome shotgun (WGS) entry which is preliminary data.</text>
</comment>
<dbReference type="PANTHER" id="PTHR42999:SF1">
    <property type="entry name" value="PENTAPEPTIDE REPEAT-CONTAINING PROTEIN"/>
    <property type="match status" value="1"/>
</dbReference>
<gene>
    <name evidence="1" type="ORF">G3M99_06745</name>
</gene>
<dbReference type="Proteomes" id="UP000481872">
    <property type="component" value="Unassembled WGS sequence"/>
</dbReference>
<reference evidence="1 2" key="1">
    <citation type="submission" date="2020-02" db="EMBL/GenBank/DDBJ databases">
        <title>Genome assembly of a novel Clostridium senegalense strain.</title>
        <authorList>
            <person name="Gupta T.B."/>
            <person name="Jauregui R."/>
            <person name="Maclean P."/>
            <person name="Nawarathana A."/>
            <person name="Brightwell G."/>
        </authorList>
    </citation>
    <scope>NUCLEOTIDE SEQUENCE [LARGE SCALE GENOMIC DNA]</scope>
    <source>
        <strain evidence="1 2">AGRFS4</strain>
    </source>
</reference>
<dbReference type="SUPFAM" id="SSF141571">
    <property type="entry name" value="Pentapeptide repeat-like"/>
    <property type="match status" value="1"/>
</dbReference>
<accession>A0A6M0H4N5</accession>
<keyword evidence="2" id="KW-1185">Reference proteome</keyword>
<dbReference type="Pfam" id="PF13599">
    <property type="entry name" value="Pentapeptide_4"/>
    <property type="match status" value="1"/>
</dbReference>
<dbReference type="Gene3D" id="2.160.20.80">
    <property type="entry name" value="E3 ubiquitin-protein ligase SopA"/>
    <property type="match status" value="1"/>
</dbReference>
<protein>
    <submittedName>
        <fullName evidence="1">Pentapeptide repeat-containing protein</fullName>
    </submittedName>
</protein>
<organism evidence="1 2">
    <name type="scientific">Clostridium senegalense</name>
    <dbReference type="NCBI Taxonomy" id="1465809"/>
    <lineage>
        <taxon>Bacteria</taxon>
        <taxon>Bacillati</taxon>
        <taxon>Bacillota</taxon>
        <taxon>Clostridia</taxon>
        <taxon>Eubacteriales</taxon>
        <taxon>Clostridiaceae</taxon>
        <taxon>Clostridium</taxon>
    </lineage>
</organism>